<dbReference type="PANTHER" id="PTHR43364">
    <property type="entry name" value="NADH-SPECIFIC METHYLGLYOXAL REDUCTASE-RELATED"/>
    <property type="match status" value="1"/>
</dbReference>
<comment type="caution">
    <text evidence="6">The sequence shown here is derived from an EMBL/GenBank/DDBJ whole genome shotgun (WGS) entry which is preliminary data.</text>
</comment>
<dbReference type="GO" id="GO:0016491">
    <property type="term" value="F:oxidoreductase activity"/>
    <property type="evidence" value="ECO:0007669"/>
    <property type="project" value="UniProtKB-KW"/>
</dbReference>
<feature type="domain" description="NADP-dependent oxidoreductase" evidence="5">
    <location>
        <begin position="15"/>
        <end position="336"/>
    </location>
</feature>
<dbReference type="OrthoDB" id="9772407at2"/>
<dbReference type="InterPro" id="IPR023210">
    <property type="entry name" value="NADP_OxRdtase_dom"/>
</dbReference>
<name>A0A369WC28_9GAMM</name>
<accession>A0A369WC28</accession>
<evidence type="ECO:0000256" key="1">
    <source>
        <dbReference type="ARBA" id="ARBA00022857"/>
    </source>
</evidence>
<dbReference type="FunFam" id="3.20.20.100:FF:000005">
    <property type="entry name" value="NADP(H)-dependent aldo-keto reductase"/>
    <property type="match status" value="1"/>
</dbReference>
<keyword evidence="1" id="KW-0521">NADP</keyword>
<dbReference type="InterPro" id="IPR050523">
    <property type="entry name" value="AKR_Detox_Biosynth"/>
</dbReference>
<dbReference type="Gene3D" id="3.20.20.100">
    <property type="entry name" value="NADP-dependent oxidoreductase domain"/>
    <property type="match status" value="1"/>
</dbReference>
<dbReference type="SUPFAM" id="SSF51430">
    <property type="entry name" value="NAD(P)-linked oxidoreductase"/>
    <property type="match status" value="1"/>
</dbReference>
<dbReference type="Proteomes" id="UP000253769">
    <property type="component" value="Unassembled WGS sequence"/>
</dbReference>
<dbReference type="AlphaFoldDB" id="A0A369WC28"/>
<dbReference type="InterPro" id="IPR036812">
    <property type="entry name" value="NAD(P)_OxRdtase_dom_sf"/>
</dbReference>
<gene>
    <name evidence="6" type="ORF">DV711_18950</name>
</gene>
<evidence type="ECO:0000313" key="6">
    <source>
        <dbReference type="EMBL" id="RDE18176.1"/>
    </source>
</evidence>
<evidence type="ECO:0000256" key="4">
    <source>
        <dbReference type="ARBA" id="ARBA00070119"/>
    </source>
</evidence>
<evidence type="ECO:0000259" key="5">
    <source>
        <dbReference type="Pfam" id="PF00248"/>
    </source>
</evidence>
<dbReference type="RefSeq" id="WP_114697298.1">
    <property type="nucleotide sequence ID" value="NZ_QQOH01000006.1"/>
</dbReference>
<keyword evidence="7" id="KW-1185">Reference proteome</keyword>
<comment type="similarity">
    <text evidence="3">Belongs to the aldo/keto reductase family. Aldo/keto reductase 2 subfamily.</text>
</comment>
<proteinExistence type="inferred from homology"/>
<sequence length="345" mass="38744">MQYQTLGRSDLKVSRICLGTMTWGEQNSEAEAFEQLDLALDRGVNFFDTAELYPIPPKAATQGDTERMIGRWLRARGNRDRCVLASKVSGPGEFVRYIRPNLSLNRNHIRQAIQGSLERLGVDYLDLYQLHWPDRATNFFGQLGYTHQPEKDGAPLLESLQALAELVEEGLVRQIGVSNETPWGVMRLQELARSEGLPMVVSVQNPYNLLNRSAEVGLAEVLQREQIDLLPYSPLGFGVLSGKYLDGGLPEGSRLKLYPNYRRYVTERGVEATRAYVELAREYGQSPSQMALAFVNSRPFVGSTIIGATTMEQLRSNIDSIDLRLSEEQLKAIEAIHARYPIPCP</sequence>
<evidence type="ECO:0000256" key="3">
    <source>
        <dbReference type="ARBA" id="ARBA00038157"/>
    </source>
</evidence>
<dbReference type="PANTHER" id="PTHR43364:SF4">
    <property type="entry name" value="NAD(P)-LINKED OXIDOREDUCTASE SUPERFAMILY PROTEIN"/>
    <property type="match status" value="1"/>
</dbReference>
<evidence type="ECO:0000313" key="7">
    <source>
        <dbReference type="Proteomes" id="UP000253769"/>
    </source>
</evidence>
<protein>
    <recommendedName>
        <fullName evidence="4">Protein tas</fullName>
    </recommendedName>
</protein>
<organism evidence="6 7">
    <name type="scientific">Motiliproteus coralliicola</name>
    <dbReference type="NCBI Taxonomy" id="2283196"/>
    <lineage>
        <taxon>Bacteria</taxon>
        <taxon>Pseudomonadati</taxon>
        <taxon>Pseudomonadota</taxon>
        <taxon>Gammaproteobacteria</taxon>
        <taxon>Oceanospirillales</taxon>
        <taxon>Oceanospirillaceae</taxon>
        <taxon>Motiliproteus</taxon>
    </lineage>
</organism>
<dbReference type="Pfam" id="PF00248">
    <property type="entry name" value="Aldo_ket_red"/>
    <property type="match status" value="1"/>
</dbReference>
<keyword evidence="2" id="KW-0560">Oxidoreductase</keyword>
<evidence type="ECO:0000256" key="2">
    <source>
        <dbReference type="ARBA" id="ARBA00023002"/>
    </source>
</evidence>
<dbReference type="CDD" id="cd19094">
    <property type="entry name" value="AKR_Tas-like"/>
    <property type="match status" value="1"/>
</dbReference>
<reference evidence="6 7" key="1">
    <citation type="submission" date="2018-07" db="EMBL/GenBank/DDBJ databases">
        <title>Motiliproteus coralliicola sp. nov., a bacterium isolated from Coral.</title>
        <authorList>
            <person name="Wang G."/>
        </authorList>
    </citation>
    <scope>NUCLEOTIDE SEQUENCE [LARGE SCALE GENOMIC DNA]</scope>
    <source>
        <strain evidence="6 7">C34</strain>
    </source>
</reference>
<dbReference type="NCBIfam" id="NF007912">
    <property type="entry name" value="PRK10625.1"/>
    <property type="match status" value="1"/>
</dbReference>
<dbReference type="EMBL" id="QQOH01000006">
    <property type="protein sequence ID" value="RDE18176.1"/>
    <property type="molecule type" value="Genomic_DNA"/>
</dbReference>